<accession>A0A2M9CIT7</accession>
<protein>
    <submittedName>
        <fullName evidence="1">DivIVA domain-containing protein</fullName>
    </submittedName>
</protein>
<evidence type="ECO:0000313" key="1">
    <source>
        <dbReference type="EMBL" id="PJJ71790.1"/>
    </source>
</evidence>
<evidence type="ECO:0000313" key="2">
    <source>
        <dbReference type="Proteomes" id="UP000228758"/>
    </source>
</evidence>
<comment type="caution">
    <text evidence="1">The sequence shown here is derived from an EMBL/GenBank/DDBJ whole genome shotgun (WGS) entry which is preliminary data.</text>
</comment>
<dbReference type="Proteomes" id="UP000228758">
    <property type="component" value="Unassembled WGS sequence"/>
</dbReference>
<name>A0A2M9CIT7_9MICO</name>
<dbReference type="Gene3D" id="6.10.250.660">
    <property type="match status" value="2"/>
</dbReference>
<sequence length="181" mass="20858">MSTTFPRTRQLGYDVEQVEEFLEDARRAYTAPAGSEVTLTAESIRHTAFTMRKGGYSPSHVDAALERLEDAFAARERERVLQEAGDQQWFTQARATAQTILDRLDRPARHRFRRVSVFTTGYHPADVDRFTDRLVQYFQHGKPVSVDEVRTIAFRPRKGGYHETQVDLLLDRVTEVMLAVR</sequence>
<dbReference type="AlphaFoldDB" id="A0A2M9CIT7"/>
<proteinExistence type="predicted"/>
<keyword evidence="2" id="KW-1185">Reference proteome</keyword>
<dbReference type="EMBL" id="PGFF01000001">
    <property type="protein sequence ID" value="PJJ71790.1"/>
    <property type="molecule type" value="Genomic_DNA"/>
</dbReference>
<dbReference type="InterPro" id="IPR019932">
    <property type="entry name" value="CHP03543"/>
</dbReference>
<dbReference type="RefSeq" id="WP_100364053.1">
    <property type="nucleotide sequence ID" value="NZ_PGFF01000001.1"/>
</dbReference>
<dbReference type="InterPro" id="IPR019933">
    <property type="entry name" value="DivIVA_domain"/>
</dbReference>
<reference evidence="1 2" key="1">
    <citation type="submission" date="2017-11" db="EMBL/GenBank/DDBJ databases">
        <title>Genomic Encyclopedia of Archaeal and Bacterial Type Strains, Phase II (KMG-II): From Individual Species to Whole Genera.</title>
        <authorList>
            <person name="Goeker M."/>
        </authorList>
    </citation>
    <scope>NUCLEOTIDE SEQUENCE [LARGE SCALE GENOMIC DNA]</scope>
    <source>
        <strain evidence="1 2">DSM 27393</strain>
    </source>
</reference>
<gene>
    <name evidence="1" type="ORF">CLV46_1343</name>
</gene>
<dbReference type="NCBIfam" id="TIGR03543">
    <property type="entry name" value="divI1A_rptt_fam"/>
    <property type="match status" value="1"/>
</dbReference>
<dbReference type="OrthoDB" id="3480096at2"/>
<organism evidence="1 2">
    <name type="scientific">Diaminobutyricimonas aerilata</name>
    <dbReference type="NCBI Taxonomy" id="1162967"/>
    <lineage>
        <taxon>Bacteria</taxon>
        <taxon>Bacillati</taxon>
        <taxon>Actinomycetota</taxon>
        <taxon>Actinomycetes</taxon>
        <taxon>Micrococcales</taxon>
        <taxon>Microbacteriaceae</taxon>
        <taxon>Diaminobutyricimonas</taxon>
    </lineage>
</organism>
<dbReference type="NCBIfam" id="TIGR03544">
    <property type="entry name" value="DivI1A_domain"/>
    <property type="match status" value="2"/>
</dbReference>